<feature type="compositionally biased region" description="Basic and acidic residues" evidence="1">
    <location>
        <begin position="189"/>
        <end position="198"/>
    </location>
</feature>
<accession>A0ABD0XGN1</accession>
<dbReference type="Proteomes" id="UP001557470">
    <property type="component" value="Unassembled WGS sequence"/>
</dbReference>
<feature type="compositionally biased region" description="Polar residues" evidence="1">
    <location>
        <begin position="25"/>
        <end position="42"/>
    </location>
</feature>
<feature type="region of interest" description="Disordered" evidence="1">
    <location>
        <begin position="1"/>
        <end position="142"/>
    </location>
</feature>
<keyword evidence="3" id="KW-1185">Reference proteome</keyword>
<organism evidence="2 3">
    <name type="scientific">Umbra pygmaea</name>
    <name type="common">Eastern mudminnow</name>
    <dbReference type="NCBI Taxonomy" id="75934"/>
    <lineage>
        <taxon>Eukaryota</taxon>
        <taxon>Metazoa</taxon>
        <taxon>Chordata</taxon>
        <taxon>Craniata</taxon>
        <taxon>Vertebrata</taxon>
        <taxon>Euteleostomi</taxon>
        <taxon>Actinopterygii</taxon>
        <taxon>Neopterygii</taxon>
        <taxon>Teleostei</taxon>
        <taxon>Protacanthopterygii</taxon>
        <taxon>Esociformes</taxon>
        <taxon>Umbridae</taxon>
        <taxon>Umbra</taxon>
    </lineage>
</organism>
<feature type="compositionally biased region" description="Low complexity" evidence="1">
    <location>
        <begin position="43"/>
        <end position="52"/>
    </location>
</feature>
<name>A0ABD0XGN1_UMBPY</name>
<dbReference type="EMBL" id="JAGEUA010000001">
    <property type="protein sequence ID" value="KAL1020599.1"/>
    <property type="molecule type" value="Genomic_DNA"/>
</dbReference>
<proteinExistence type="predicted"/>
<sequence length="505" mass="54389">MGNENSKSMTELPQEKHQNGHAVTVLSNNLENSVTCETVVEQSSSPPSLLPSAEPGTVESDSSGPRPEVVKQEPVIKTVAEAEPETQNAETPTTPDPEPDPQEKEPKRKEKVNIFDKLRKKKAKPQATADPDPKIEETVEETVKETVEESCLQMQTVPEKLINGIRTEPQAEVKKNPEEKPTNPSLEAEEVKSLDIGKESVQLQEDQEESKDSESEAENISVMNFFKILMTPTKKKQETVPPDVKTEQSQKEVQSPASSTVAQVADAPATAKGGMSFPPPPPPAPAPPKMEVKAQVSVQPVTNTPKEEPKGAATVSDATKPKASRTFSKLFSKKTLQPEEPEPEPEPVVEVQVDASKTATLEASAKPEVPPPAPDEKKKPSAAKPSAFSSFSLFKPKDLLNQMASKVQTASSSGVRLLKKPFKGAANPKKEASAPVAEVVAGPSVAKEEPKISEAPAVSASPEGGENSPVLSKRLEKRNSINLFFKNLGKRQSDAGVQTEPEKTK</sequence>
<feature type="compositionally biased region" description="Polar residues" evidence="1">
    <location>
        <begin position="251"/>
        <end position="262"/>
    </location>
</feature>
<evidence type="ECO:0000313" key="2">
    <source>
        <dbReference type="EMBL" id="KAL1020599.1"/>
    </source>
</evidence>
<feature type="compositionally biased region" description="Polar residues" evidence="1">
    <location>
        <begin position="1"/>
        <end position="11"/>
    </location>
</feature>
<gene>
    <name evidence="2" type="ORF">UPYG_G00002230</name>
</gene>
<protein>
    <submittedName>
        <fullName evidence="2">Uncharacterized protein</fullName>
    </submittedName>
</protein>
<feature type="region of interest" description="Disordered" evidence="1">
    <location>
        <begin position="154"/>
        <end position="387"/>
    </location>
</feature>
<feature type="region of interest" description="Disordered" evidence="1">
    <location>
        <begin position="424"/>
        <end position="473"/>
    </location>
</feature>
<reference evidence="2 3" key="1">
    <citation type="submission" date="2024-06" db="EMBL/GenBank/DDBJ databases">
        <authorList>
            <person name="Pan Q."/>
            <person name="Wen M."/>
            <person name="Jouanno E."/>
            <person name="Zahm M."/>
            <person name="Klopp C."/>
            <person name="Cabau C."/>
            <person name="Louis A."/>
            <person name="Berthelot C."/>
            <person name="Parey E."/>
            <person name="Roest Crollius H."/>
            <person name="Montfort J."/>
            <person name="Robinson-Rechavi M."/>
            <person name="Bouchez O."/>
            <person name="Lampietro C."/>
            <person name="Lopez Roques C."/>
            <person name="Donnadieu C."/>
            <person name="Postlethwait J."/>
            <person name="Bobe J."/>
            <person name="Verreycken H."/>
            <person name="Guiguen Y."/>
        </authorList>
    </citation>
    <scope>NUCLEOTIDE SEQUENCE [LARGE SCALE GENOMIC DNA]</scope>
    <source>
        <strain evidence="2">Up_M1</strain>
        <tissue evidence="2">Testis</tissue>
    </source>
</reference>
<comment type="caution">
    <text evidence="2">The sequence shown here is derived from an EMBL/GenBank/DDBJ whole genome shotgun (WGS) entry which is preliminary data.</text>
</comment>
<feature type="compositionally biased region" description="Basic and acidic residues" evidence="1">
    <location>
        <begin position="169"/>
        <end position="181"/>
    </location>
</feature>
<feature type="compositionally biased region" description="Basic and acidic residues" evidence="1">
    <location>
        <begin position="131"/>
        <end position="142"/>
    </location>
</feature>
<feature type="compositionally biased region" description="Acidic residues" evidence="1">
    <location>
        <begin position="205"/>
        <end position="217"/>
    </location>
</feature>
<feature type="compositionally biased region" description="Basic and acidic residues" evidence="1">
    <location>
        <begin position="101"/>
        <end position="117"/>
    </location>
</feature>
<evidence type="ECO:0000256" key="1">
    <source>
        <dbReference type="SAM" id="MobiDB-lite"/>
    </source>
</evidence>
<dbReference type="AlphaFoldDB" id="A0ABD0XGN1"/>
<evidence type="ECO:0000313" key="3">
    <source>
        <dbReference type="Proteomes" id="UP001557470"/>
    </source>
</evidence>
<feature type="compositionally biased region" description="Pro residues" evidence="1">
    <location>
        <begin position="277"/>
        <end position="288"/>
    </location>
</feature>